<dbReference type="EMBL" id="CP141615">
    <property type="protein sequence ID" value="WRP16754.1"/>
    <property type="molecule type" value="Genomic_DNA"/>
</dbReference>
<accession>A0ABZ1BVN9</accession>
<organism evidence="2 3">
    <name type="scientific">Carboxydichorda subterranea</name>
    <dbReference type="NCBI Taxonomy" id="3109565"/>
    <lineage>
        <taxon>Bacteria</taxon>
        <taxon>Bacillati</taxon>
        <taxon>Bacillota</taxon>
        <taxon>Limnochordia</taxon>
        <taxon>Limnochordales</taxon>
        <taxon>Geochordaceae</taxon>
        <taxon>Carboxydichorda</taxon>
    </lineage>
</organism>
<name>A0ABZ1BVN9_9FIRM</name>
<dbReference type="InterPro" id="IPR023753">
    <property type="entry name" value="FAD/NAD-binding_dom"/>
</dbReference>
<dbReference type="RefSeq" id="WP_324716026.1">
    <property type="nucleotide sequence ID" value="NZ_CP141615.1"/>
</dbReference>
<feature type="domain" description="FAD/NAD(P)-binding" evidence="1">
    <location>
        <begin position="9"/>
        <end position="149"/>
    </location>
</feature>
<reference evidence="2 3" key="1">
    <citation type="journal article" date="2024" name="Front. Microbiol.">
        <title>Novel thermophilic genera Geochorda gen. nov. and Carboxydochorda gen. nov. from the deep terrestrial subsurface reveal the ecophysiological diversity in the class Limnochordia.</title>
        <authorList>
            <person name="Karnachuk O.V."/>
            <person name="Lukina A.P."/>
            <person name="Avakyan M.R."/>
            <person name="Kadnikov V.V."/>
            <person name="Begmatov S."/>
            <person name="Beletsky A.V."/>
            <person name="Vlasova K.G."/>
            <person name="Novikov A.A."/>
            <person name="Shcherbakova V.A."/>
            <person name="Mardanov A.V."/>
            <person name="Ravin N.V."/>
        </authorList>
    </citation>
    <scope>NUCLEOTIDE SEQUENCE [LARGE SCALE GENOMIC DNA]</scope>
    <source>
        <strain evidence="2 3">L945</strain>
    </source>
</reference>
<dbReference type="Gene3D" id="3.50.50.60">
    <property type="entry name" value="FAD/NAD(P)-binding domain"/>
    <property type="match status" value="2"/>
</dbReference>
<gene>
    <name evidence="2" type="ORF">U7230_11765</name>
</gene>
<keyword evidence="3" id="KW-1185">Reference proteome</keyword>
<sequence>MVRVFGRKRVVILGGGPGGTMVANHLARRFNGSLTGDRVEIVQITACTKHTYQPGFLFVALGDAPLEHFERDQASLLLPGIRLVVDPAESIDPQAGHVITESGAVYAYDYLIIATGSYPDPSAVPGLAQGALGFYTAEDAVRLREALGRFEKGRIVLTVDVPHKCPVAPLEMVLSLDAYFRRMGRRHDVELVYTYPINRVHSLPQVAEWAQAEFERREIRWETFFNVDRVDPEQRVVYSAEGGEYPYDLLISVPPHRGAPVVAASGLGDEQGFVPTDRYTLRGAGLENVYVVGDATNLPVSKAGSTAHYEADIVADNVAAAIAGEPALRRYDGKVFCFIEAGDDRGTYIEFSYTRPPRPAPASVMLHQFKMAYNEMYWLSARGVL</sequence>
<dbReference type="PANTHER" id="PTHR43755:SF1">
    <property type="entry name" value="FAD-DEPENDENT PYRIDINE NUCLEOTIDE-DISULPHIDE OXIDOREDUCTASE"/>
    <property type="match status" value="1"/>
</dbReference>
<dbReference type="GO" id="GO:0016491">
    <property type="term" value="F:oxidoreductase activity"/>
    <property type="evidence" value="ECO:0007669"/>
    <property type="project" value="UniProtKB-KW"/>
</dbReference>
<dbReference type="Pfam" id="PF07992">
    <property type="entry name" value="Pyr_redox_2"/>
    <property type="match status" value="1"/>
</dbReference>
<dbReference type="PRINTS" id="PR00368">
    <property type="entry name" value="FADPNR"/>
</dbReference>
<protein>
    <submittedName>
        <fullName evidence="2">FAD/NAD(P)-binding oxidoreductase</fullName>
        <ecNumber evidence="2">1.-.-.-</ecNumber>
    </submittedName>
</protein>
<dbReference type="EC" id="1.-.-.-" evidence="2"/>
<dbReference type="InterPro" id="IPR036188">
    <property type="entry name" value="FAD/NAD-bd_sf"/>
</dbReference>
<proteinExistence type="predicted"/>
<dbReference type="InterPro" id="IPR052541">
    <property type="entry name" value="SQRD"/>
</dbReference>
<evidence type="ECO:0000313" key="3">
    <source>
        <dbReference type="Proteomes" id="UP001332192"/>
    </source>
</evidence>
<keyword evidence="2" id="KW-0560">Oxidoreductase</keyword>
<dbReference type="SUPFAM" id="SSF51905">
    <property type="entry name" value="FAD/NAD(P)-binding domain"/>
    <property type="match status" value="2"/>
</dbReference>
<evidence type="ECO:0000259" key="1">
    <source>
        <dbReference type="Pfam" id="PF07992"/>
    </source>
</evidence>
<dbReference type="Proteomes" id="UP001332192">
    <property type="component" value="Chromosome"/>
</dbReference>
<dbReference type="PANTHER" id="PTHR43755">
    <property type="match status" value="1"/>
</dbReference>
<evidence type="ECO:0000313" key="2">
    <source>
        <dbReference type="EMBL" id="WRP16754.1"/>
    </source>
</evidence>
<dbReference type="PRINTS" id="PR00469">
    <property type="entry name" value="PNDRDTASEII"/>
</dbReference>